<dbReference type="AlphaFoldDB" id="A0A067BTW0"/>
<name>A0A067BTW0_SAPPC</name>
<feature type="region of interest" description="Disordered" evidence="1">
    <location>
        <begin position="142"/>
        <end position="329"/>
    </location>
</feature>
<gene>
    <name evidence="2" type="ORF">SPRG_22380</name>
</gene>
<dbReference type="EMBL" id="KK583587">
    <property type="protein sequence ID" value="KDO17701.1"/>
    <property type="molecule type" value="Genomic_DNA"/>
</dbReference>
<protein>
    <recommendedName>
        <fullName evidence="4">CCDC81 HU domain-containing protein</fullName>
    </recommendedName>
</protein>
<keyword evidence="3" id="KW-1185">Reference proteome</keyword>
<dbReference type="KEGG" id="spar:SPRG_22380"/>
<dbReference type="RefSeq" id="XP_012211590.1">
    <property type="nucleotide sequence ID" value="XM_012356200.1"/>
</dbReference>
<feature type="compositionally biased region" description="Low complexity" evidence="1">
    <location>
        <begin position="268"/>
        <end position="286"/>
    </location>
</feature>
<dbReference type="Proteomes" id="UP000030745">
    <property type="component" value="Unassembled WGS sequence"/>
</dbReference>
<sequence length="352" mass="37629">MQARASVVTADVVQAASEATPGLSLPAGVQLWKCLVEGLCDHVHRRVPIRLERFLQFEPPSTFVDVAFAKTPVKLAPPLSLAHAARIQRLDENCVAAFVDAVLQVLTDAMARGEDIRLGFLPLGEWLCTQGRVSFAFQKQSPALTPSKGDSRASEAMYGRPSSNQIRHDVRPATASTRASAVSKAMYGRPASNQSTHDVRPLTASSSVAASAKIKSERASSVHPSDNQSRHDQRPGTAQKSRAPSHGSILSTGRSTIASRPASNQVPSTRLSRTSTGSTHRSSTSRVPPAASRPLTSVSRNKAPSTPLQPSKSRASQASMRSNNDAPAPYDAVMQNLDVLLLSRVGTLFSRK</sequence>
<evidence type="ECO:0000313" key="2">
    <source>
        <dbReference type="EMBL" id="KDO17701.1"/>
    </source>
</evidence>
<feature type="compositionally biased region" description="Polar residues" evidence="1">
    <location>
        <begin position="236"/>
        <end position="267"/>
    </location>
</feature>
<proteinExistence type="predicted"/>
<evidence type="ECO:0000256" key="1">
    <source>
        <dbReference type="SAM" id="MobiDB-lite"/>
    </source>
</evidence>
<dbReference type="GeneID" id="24142763"/>
<organism evidence="2 3">
    <name type="scientific">Saprolegnia parasitica (strain CBS 223.65)</name>
    <dbReference type="NCBI Taxonomy" id="695850"/>
    <lineage>
        <taxon>Eukaryota</taxon>
        <taxon>Sar</taxon>
        <taxon>Stramenopiles</taxon>
        <taxon>Oomycota</taxon>
        <taxon>Saprolegniomycetes</taxon>
        <taxon>Saprolegniales</taxon>
        <taxon>Saprolegniaceae</taxon>
        <taxon>Saprolegnia</taxon>
    </lineage>
</organism>
<feature type="compositionally biased region" description="Polar residues" evidence="1">
    <location>
        <begin position="294"/>
        <end position="325"/>
    </location>
</feature>
<dbReference type="VEuPathDB" id="FungiDB:SPRG_22380"/>
<reference evidence="2 3" key="1">
    <citation type="journal article" date="2013" name="PLoS Genet.">
        <title>Distinctive expansion of potential virulence genes in the genome of the oomycete fish pathogen Saprolegnia parasitica.</title>
        <authorList>
            <person name="Jiang R.H."/>
            <person name="de Bruijn I."/>
            <person name="Haas B.J."/>
            <person name="Belmonte R."/>
            <person name="Lobach L."/>
            <person name="Christie J."/>
            <person name="van den Ackerveken G."/>
            <person name="Bottin A."/>
            <person name="Bulone V."/>
            <person name="Diaz-Moreno S.M."/>
            <person name="Dumas B."/>
            <person name="Fan L."/>
            <person name="Gaulin E."/>
            <person name="Govers F."/>
            <person name="Grenville-Briggs L.J."/>
            <person name="Horner N.R."/>
            <person name="Levin J.Z."/>
            <person name="Mammella M."/>
            <person name="Meijer H.J."/>
            <person name="Morris P."/>
            <person name="Nusbaum C."/>
            <person name="Oome S."/>
            <person name="Phillips A.J."/>
            <person name="van Rooyen D."/>
            <person name="Rzeszutek E."/>
            <person name="Saraiva M."/>
            <person name="Secombes C.J."/>
            <person name="Seidl M.F."/>
            <person name="Snel B."/>
            <person name="Stassen J.H."/>
            <person name="Sykes S."/>
            <person name="Tripathy S."/>
            <person name="van den Berg H."/>
            <person name="Vega-Arreguin J.C."/>
            <person name="Wawra S."/>
            <person name="Young S.K."/>
            <person name="Zeng Q."/>
            <person name="Dieguez-Uribeondo J."/>
            <person name="Russ C."/>
            <person name="Tyler B.M."/>
            <person name="van West P."/>
        </authorList>
    </citation>
    <scope>NUCLEOTIDE SEQUENCE [LARGE SCALE GENOMIC DNA]</scope>
    <source>
        <strain evidence="2 3">CBS 223.65</strain>
    </source>
</reference>
<accession>A0A067BTW0</accession>
<evidence type="ECO:0008006" key="4">
    <source>
        <dbReference type="Google" id="ProtNLM"/>
    </source>
</evidence>
<evidence type="ECO:0000313" key="3">
    <source>
        <dbReference type="Proteomes" id="UP000030745"/>
    </source>
</evidence>